<dbReference type="Pfam" id="PF05656">
    <property type="entry name" value="DUF805"/>
    <property type="match status" value="1"/>
</dbReference>
<dbReference type="EMBL" id="JAFEJT020000027">
    <property type="protein sequence ID" value="MCH9276140.1"/>
    <property type="molecule type" value="Genomic_DNA"/>
</dbReference>
<dbReference type="PANTHER" id="PTHR34980">
    <property type="entry name" value="INNER MEMBRANE PROTEIN-RELATED-RELATED"/>
    <property type="match status" value="1"/>
</dbReference>
<organism evidence="3 4">
    <name type="scientific">Bifidobacterium amazonense</name>
    <dbReference type="NCBI Taxonomy" id="2809027"/>
    <lineage>
        <taxon>Bacteria</taxon>
        <taxon>Bacillati</taxon>
        <taxon>Actinomycetota</taxon>
        <taxon>Actinomycetes</taxon>
        <taxon>Bifidobacteriales</taxon>
        <taxon>Bifidobacteriaceae</taxon>
        <taxon>Bifidobacterium</taxon>
    </lineage>
</organism>
<feature type="transmembrane region" description="Helical" evidence="2">
    <location>
        <begin position="173"/>
        <end position="196"/>
    </location>
</feature>
<feature type="region of interest" description="Disordered" evidence="1">
    <location>
        <begin position="1"/>
        <end position="39"/>
    </location>
</feature>
<sequence length="313" mass="32683">MMDAGSNPLMPRAGDGPDDARPRPTADPEPGPEPYMTNTTNPYTTYVQRMAGAHGAWNDGVAGRGRGAEPPSWSPWYGVGFGRAIGRFFRKSFVFHGRASRGEYWWAQLFNWLLDLVLIATVTFATWSWNLPVDDGTAGGMLADVAGYGVQLVLFIPNLSLTMRRLHDANLRGWWSVLPFALEIGAFVAFAAVVGFGSGGDRPGGDQPVGSGSGGSGSGGSDADVQTLIVAVLAALGLMLLSGLVSIVLMILPSDPRGARFDRPQPVSAGEPMTGAPMPGGGSSCVSAHVSPSVPRSGPTDVSQRTSPSQPGA</sequence>
<feature type="transmembrane region" description="Helical" evidence="2">
    <location>
        <begin position="109"/>
        <end position="129"/>
    </location>
</feature>
<evidence type="ECO:0000313" key="3">
    <source>
        <dbReference type="EMBL" id="MCH9276140.1"/>
    </source>
</evidence>
<feature type="transmembrane region" description="Helical" evidence="2">
    <location>
        <begin position="141"/>
        <end position="161"/>
    </location>
</feature>
<dbReference type="InterPro" id="IPR008523">
    <property type="entry name" value="DUF805"/>
</dbReference>
<evidence type="ECO:0000256" key="1">
    <source>
        <dbReference type="SAM" id="MobiDB-lite"/>
    </source>
</evidence>
<evidence type="ECO:0000256" key="2">
    <source>
        <dbReference type="SAM" id="Phobius"/>
    </source>
</evidence>
<feature type="compositionally biased region" description="Polar residues" evidence="1">
    <location>
        <begin position="300"/>
        <end position="313"/>
    </location>
</feature>
<gene>
    <name evidence="3" type="ORF">JS533_007635</name>
</gene>
<keyword evidence="4" id="KW-1185">Reference proteome</keyword>
<accession>A0ABS9VWG0</accession>
<dbReference type="PANTHER" id="PTHR34980:SF2">
    <property type="entry name" value="INNER MEMBRANE PROTEIN YHAH-RELATED"/>
    <property type="match status" value="1"/>
</dbReference>
<feature type="region of interest" description="Disordered" evidence="1">
    <location>
        <begin position="262"/>
        <end position="313"/>
    </location>
</feature>
<reference evidence="3 4" key="1">
    <citation type="journal article" date="2021" name="Environ. Microbiol.">
        <title>Genetic insights into the dark matter of the mammalian gut microbiota through targeted genome reconstruction.</title>
        <authorList>
            <person name="Lugli G.A."/>
            <person name="Alessandri G."/>
            <person name="Milani C."/>
            <person name="Viappiani A."/>
            <person name="Fontana F."/>
            <person name="Tarracchini C."/>
            <person name="Mancabelli L."/>
            <person name="Argentini C."/>
            <person name="Ruiz L."/>
            <person name="Margolles A."/>
            <person name="van Sinderen D."/>
            <person name="Turroni F."/>
            <person name="Ventura M."/>
        </authorList>
    </citation>
    <scope>NUCLEOTIDE SEQUENCE [LARGE SCALE GENOMIC DNA]</scope>
    <source>
        <strain evidence="3 4">MA1</strain>
    </source>
</reference>
<dbReference type="Proteomes" id="UP000710815">
    <property type="component" value="Unassembled WGS sequence"/>
</dbReference>
<reference evidence="3 4" key="2">
    <citation type="journal article" date="2021" name="Syst. Appl. Microbiol.">
        <title>Phylogenetic classification of ten novel species belonging to the genus Bifidobacterium comprising B. phasiani sp. nov., B. pongonis sp. nov., B. saguinibicoloris sp. nov., B. colobi sp. nov., B. simiiventris sp. nov., B. santillanense sp. nov., B. miconis sp. nov., B. amazonense sp. nov., B. pluvialisilvae sp. nov., and B. miconisargentati sp. nov.</title>
        <authorList>
            <person name="Lugli G.A."/>
            <person name="Calvete-Torre I."/>
            <person name="Alessandri G."/>
            <person name="Milani C."/>
            <person name="Turroni F."/>
            <person name="Laiolo P."/>
            <person name="Ossiprandi M.C."/>
            <person name="Margolles A."/>
            <person name="Ruiz L."/>
            <person name="Ventura M."/>
        </authorList>
    </citation>
    <scope>NUCLEOTIDE SEQUENCE [LARGE SCALE GENOMIC DNA]</scope>
    <source>
        <strain evidence="3 4">MA1</strain>
    </source>
</reference>
<proteinExistence type="predicted"/>
<keyword evidence="2" id="KW-0812">Transmembrane</keyword>
<protein>
    <submittedName>
        <fullName evidence="3">DUF805 domain-containing protein</fullName>
    </submittedName>
</protein>
<name>A0ABS9VWG0_9BIFI</name>
<keyword evidence="2" id="KW-0472">Membrane</keyword>
<feature type="transmembrane region" description="Helical" evidence="2">
    <location>
        <begin position="228"/>
        <end position="252"/>
    </location>
</feature>
<comment type="caution">
    <text evidence="3">The sequence shown here is derived from an EMBL/GenBank/DDBJ whole genome shotgun (WGS) entry which is preliminary data.</text>
</comment>
<keyword evidence="2" id="KW-1133">Transmembrane helix</keyword>
<dbReference type="RefSeq" id="WP_241513841.1">
    <property type="nucleotide sequence ID" value="NZ_JAFEJT020000027.1"/>
</dbReference>
<evidence type="ECO:0000313" key="4">
    <source>
        <dbReference type="Proteomes" id="UP000710815"/>
    </source>
</evidence>